<sequence>MSATPKISVVPSAYENCKLTDLGFGGALGDIVSSYGNSLTCGVYEQKKFDKVLNFTYKYDELKLVLEGELHVKDVGTGETVIAKKGDVLNIAKGAELDFSSPDYAKVYFVGLRGAGEL</sequence>
<reference evidence="1 2" key="1">
    <citation type="journal article" date="2018" name="Mol. Biol. Evol.">
        <title>Broad Genomic Sampling Reveals a Smut Pathogenic Ancestry of the Fungal Clade Ustilaginomycotina.</title>
        <authorList>
            <person name="Kijpornyongpan T."/>
            <person name="Mondo S.J."/>
            <person name="Barry K."/>
            <person name="Sandor L."/>
            <person name="Lee J."/>
            <person name="Lipzen A."/>
            <person name="Pangilinan J."/>
            <person name="LaButti K."/>
            <person name="Hainaut M."/>
            <person name="Henrissat B."/>
            <person name="Grigoriev I.V."/>
            <person name="Spatafora J.W."/>
            <person name="Aime M.C."/>
        </authorList>
    </citation>
    <scope>NUCLEOTIDE SEQUENCE [LARGE SCALE GENOMIC DNA]</scope>
    <source>
        <strain evidence="1 2">SA 807</strain>
    </source>
</reference>
<proteinExistence type="predicted"/>
<protein>
    <submittedName>
        <fullName evidence="1">Uncharacterized protein</fullName>
    </submittedName>
</protein>
<evidence type="ECO:0000313" key="1">
    <source>
        <dbReference type="EMBL" id="PWN50098.1"/>
    </source>
</evidence>
<evidence type="ECO:0000313" key="2">
    <source>
        <dbReference type="Proteomes" id="UP000245626"/>
    </source>
</evidence>
<dbReference type="EMBL" id="KZ819969">
    <property type="protein sequence ID" value="PWN50098.1"/>
    <property type="molecule type" value="Genomic_DNA"/>
</dbReference>
<organism evidence="1 2">
    <name type="scientific">Violaceomyces palustris</name>
    <dbReference type="NCBI Taxonomy" id="1673888"/>
    <lineage>
        <taxon>Eukaryota</taxon>
        <taxon>Fungi</taxon>
        <taxon>Dikarya</taxon>
        <taxon>Basidiomycota</taxon>
        <taxon>Ustilaginomycotina</taxon>
        <taxon>Ustilaginomycetes</taxon>
        <taxon>Violaceomycetales</taxon>
        <taxon>Violaceomycetaceae</taxon>
        <taxon>Violaceomyces</taxon>
    </lineage>
</organism>
<dbReference type="Proteomes" id="UP000245626">
    <property type="component" value="Unassembled WGS sequence"/>
</dbReference>
<gene>
    <name evidence="1" type="ORF">IE53DRAFT_387634</name>
</gene>
<name>A0ACD0NW96_9BASI</name>
<accession>A0ACD0NW96</accession>
<keyword evidence="2" id="KW-1185">Reference proteome</keyword>